<dbReference type="Proteomes" id="UP001167357">
    <property type="component" value="Unassembled WGS sequence"/>
</dbReference>
<comment type="caution">
    <text evidence="2">The sequence shown here is derived from an EMBL/GenBank/DDBJ whole genome shotgun (WGS) entry which is preliminary data.</text>
</comment>
<name>A0ABT0LNZ1_9XANT</name>
<evidence type="ECO:0000256" key="1">
    <source>
        <dbReference type="SAM" id="MobiDB-lite"/>
    </source>
</evidence>
<dbReference type="RefSeq" id="WP_249047502.1">
    <property type="nucleotide sequence ID" value="NZ_JAMBEC010000007.1"/>
</dbReference>
<evidence type="ECO:0000313" key="3">
    <source>
        <dbReference type="Proteomes" id="UP001167357"/>
    </source>
</evidence>
<sequence length="102" mass="11421">MDGFERMESPHDTASRRLPRLLTPARRRSGDATKACPALTCSRQRSATCRDVLPLACRSRWPISLLSREVSGFLMFSKEFDAIFAAPPVRTLMPELITLLTA</sequence>
<dbReference type="EMBL" id="JAMBED010000006">
    <property type="protein sequence ID" value="MCL1550649.1"/>
    <property type="molecule type" value="Genomic_DNA"/>
</dbReference>
<reference evidence="2" key="1">
    <citation type="submission" date="2022-04" db="EMBL/GenBank/DDBJ databases">
        <title>Genomic comparison of 19 strains of Xanthomonas nasturtii, a newly emerging watercress pathogen.</title>
        <authorList>
            <person name="Harrison J."/>
            <person name="Greer S."/>
            <person name="Hussain R."/>
            <person name="Lascelles D."/>
            <person name="Roberts M."/>
            <person name="Carter B."/>
            <person name="Bryning A."/>
            <person name="Carroll S."/>
            <person name="Aspin A."/>
            <person name="Cruz L."/>
            <person name="Cruz J."/>
            <person name="Grant M."/>
            <person name="Vicente J."/>
            <person name="Studholme D.J."/>
        </authorList>
    </citation>
    <scope>NUCLEOTIDE SEQUENCE</scope>
    <source>
        <strain evidence="2">10016B</strain>
    </source>
</reference>
<accession>A0ABT0LNZ1</accession>
<evidence type="ECO:0000313" key="2">
    <source>
        <dbReference type="EMBL" id="MCL1550649.1"/>
    </source>
</evidence>
<feature type="compositionally biased region" description="Basic and acidic residues" evidence="1">
    <location>
        <begin position="1"/>
        <end position="15"/>
    </location>
</feature>
<protein>
    <submittedName>
        <fullName evidence="2">Uncharacterized protein</fullName>
    </submittedName>
</protein>
<proteinExistence type="predicted"/>
<organism evidence="2 3">
    <name type="scientific">Xanthomonas nasturtii</name>
    <dbReference type="NCBI Taxonomy" id="1843581"/>
    <lineage>
        <taxon>Bacteria</taxon>
        <taxon>Pseudomonadati</taxon>
        <taxon>Pseudomonadota</taxon>
        <taxon>Gammaproteobacteria</taxon>
        <taxon>Lysobacterales</taxon>
        <taxon>Lysobacteraceae</taxon>
        <taxon>Xanthomonas</taxon>
    </lineage>
</organism>
<gene>
    <name evidence="2" type="ORF">M3O51_04755</name>
</gene>
<feature type="region of interest" description="Disordered" evidence="1">
    <location>
        <begin position="1"/>
        <end position="30"/>
    </location>
</feature>
<keyword evidence="3" id="KW-1185">Reference proteome</keyword>